<protein>
    <submittedName>
        <fullName evidence="1">Uncharacterized protein</fullName>
    </submittedName>
</protein>
<proteinExistence type="predicted"/>
<organism evidence="1 2">
    <name type="scientific">Pedobacter chitinilyticus</name>
    <dbReference type="NCBI Taxonomy" id="2233776"/>
    <lineage>
        <taxon>Bacteria</taxon>
        <taxon>Pseudomonadati</taxon>
        <taxon>Bacteroidota</taxon>
        <taxon>Sphingobacteriia</taxon>
        <taxon>Sphingobacteriales</taxon>
        <taxon>Sphingobacteriaceae</taxon>
        <taxon>Pedobacter</taxon>
    </lineage>
</organism>
<keyword evidence="2" id="KW-1185">Reference proteome</keyword>
<comment type="caution">
    <text evidence="1">The sequence shown here is derived from an EMBL/GenBank/DDBJ whole genome shotgun (WGS) entry which is preliminary data.</text>
</comment>
<sequence length="182" mass="21129">MNQFFSYQVSNDVEDIDPHFSSFYQDDNSFNISEEIMPLVDKLITLCQEHGFFIKILNRSTIIRRSLMNDLAFDFIAAYETTQETLNLSYHNFGLAFGVGIYECSALGQLKYLDHEVLYDKVGKLGESLGFNWASKHQSLRHLRYFELKPQWAKGLSDKEMMNELYRRKQANVSLLTAATNN</sequence>
<gene>
    <name evidence="1" type="ORF">DPV69_05385</name>
</gene>
<dbReference type="Proteomes" id="UP000284120">
    <property type="component" value="Unassembled WGS sequence"/>
</dbReference>
<dbReference type="RefSeq" id="WP_128353301.1">
    <property type="nucleotide sequence ID" value="NZ_QMHN01000001.1"/>
</dbReference>
<dbReference type="AlphaFoldDB" id="A0A3S4RTT6"/>
<evidence type="ECO:0000313" key="1">
    <source>
        <dbReference type="EMBL" id="RWU10763.1"/>
    </source>
</evidence>
<dbReference type="EMBL" id="SAYW01000001">
    <property type="protein sequence ID" value="RWU10763.1"/>
    <property type="molecule type" value="Genomic_DNA"/>
</dbReference>
<name>A0A3S4RTT6_9SPHI</name>
<dbReference type="OrthoDB" id="9799970at2"/>
<evidence type="ECO:0000313" key="2">
    <source>
        <dbReference type="Proteomes" id="UP000284120"/>
    </source>
</evidence>
<accession>A0A3S4RTT6</accession>
<reference evidence="1 2" key="1">
    <citation type="submission" date="2018-06" db="EMBL/GenBank/DDBJ databases">
        <title>Pedobacter endophyticus sp. nov., an endophytic bacterium isolated from a leaf of Triticum aestivum.</title>
        <authorList>
            <person name="Zhang L."/>
        </authorList>
    </citation>
    <scope>NUCLEOTIDE SEQUENCE [LARGE SCALE GENOMIC DNA]</scope>
    <source>
        <strain evidence="1 2">CM134L-2</strain>
    </source>
</reference>